<evidence type="ECO:0000256" key="5">
    <source>
        <dbReference type="ARBA" id="ARBA00023136"/>
    </source>
</evidence>
<proteinExistence type="inferred from homology"/>
<reference evidence="8 9" key="1">
    <citation type="submission" date="2019-11" db="EMBL/GenBank/DDBJ databases">
        <title>Isolation of a new High Light Tolerant Cyanobacteria.</title>
        <authorList>
            <person name="Dobson Z."/>
            <person name="Vaughn N."/>
            <person name="Vaughn M."/>
            <person name="Fromme P."/>
            <person name="Mazor Y."/>
        </authorList>
    </citation>
    <scope>NUCLEOTIDE SEQUENCE [LARGE SCALE GENOMIC DNA]</scope>
    <source>
        <strain evidence="8 9">0216</strain>
    </source>
</reference>
<keyword evidence="5 7" id="KW-0472">Membrane</keyword>
<dbReference type="Proteomes" id="UP000437131">
    <property type="component" value="Unassembled WGS sequence"/>
</dbReference>
<sequence length="38" mass="3845">MGDARIPLWIVGTVAGMGVLAVVALFFYGAYAGLGSSL</sequence>
<comment type="similarity">
    <text evidence="7">Belongs to the PsbJ family.</text>
</comment>
<evidence type="ECO:0000256" key="7">
    <source>
        <dbReference type="HAMAP-Rule" id="MF_01305"/>
    </source>
</evidence>
<dbReference type="PANTHER" id="PTHR34812">
    <property type="entry name" value="PHOTOSYSTEM II REACTION CENTER PROTEIN J"/>
    <property type="match status" value="1"/>
</dbReference>
<keyword evidence="3 7" id="KW-0812">Transmembrane</keyword>
<keyword evidence="1 7" id="KW-0674">Reaction center</keyword>
<evidence type="ECO:0000313" key="8">
    <source>
        <dbReference type="EMBL" id="MTF37863.1"/>
    </source>
</evidence>
<name>A0A844GQP0_9CHRO</name>
<dbReference type="NCBIfam" id="NF002722">
    <property type="entry name" value="PRK02565.1"/>
    <property type="match status" value="1"/>
</dbReference>
<keyword evidence="2 7" id="KW-0602">Photosynthesis</keyword>
<comment type="function">
    <text evidence="7">One of the components of the core complex of photosystem II (PSII). PSII is a light-driven water:plastoquinone oxidoreductase that uses light energy to abstract electrons from H(2)O, generating O(2) and a proton gradient subsequently used for ATP formation. It consists of a core antenna complex that captures photons, and an electron transfer chain that converts photonic excitation into a charge separation.</text>
</comment>
<dbReference type="RefSeq" id="WP_015218560.1">
    <property type="nucleotide sequence ID" value="NZ_WMIA01000002.1"/>
</dbReference>
<dbReference type="PANTHER" id="PTHR34812:SF3">
    <property type="entry name" value="PHOTOSYSTEM II REACTION CENTER PROTEIN J"/>
    <property type="match status" value="1"/>
</dbReference>
<organism evidence="8 9">
    <name type="scientific">Cyanobacterium aponinum 0216</name>
    <dbReference type="NCBI Taxonomy" id="2676140"/>
    <lineage>
        <taxon>Bacteria</taxon>
        <taxon>Bacillati</taxon>
        <taxon>Cyanobacteriota</taxon>
        <taxon>Cyanophyceae</taxon>
        <taxon>Oscillatoriophycideae</taxon>
        <taxon>Chroococcales</taxon>
        <taxon>Geminocystaceae</taxon>
        <taxon>Cyanobacterium</taxon>
    </lineage>
</organism>
<comment type="caution">
    <text evidence="8">The sequence shown here is derived from an EMBL/GenBank/DDBJ whole genome shotgun (WGS) entry which is preliminary data.</text>
</comment>
<gene>
    <name evidence="7" type="primary">psbJ</name>
    <name evidence="8" type="ORF">GGC33_02840</name>
</gene>
<dbReference type="InterPro" id="IPR002682">
    <property type="entry name" value="PSII_PsbJ"/>
</dbReference>
<keyword evidence="6 7" id="KW-0604">Photosystem II</keyword>
<evidence type="ECO:0000256" key="4">
    <source>
        <dbReference type="ARBA" id="ARBA00022989"/>
    </source>
</evidence>
<accession>A0A844GQP0</accession>
<comment type="subcellular location">
    <subcellularLocation>
        <location evidence="7">Cellular thylakoid membrane</location>
        <topology evidence="7">Single-pass membrane protein</topology>
    </subcellularLocation>
</comment>
<dbReference type="Gene3D" id="6.10.250.2070">
    <property type="match status" value="1"/>
</dbReference>
<dbReference type="Pfam" id="PF01788">
    <property type="entry name" value="PsbJ"/>
    <property type="match status" value="1"/>
</dbReference>
<evidence type="ECO:0000256" key="6">
    <source>
        <dbReference type="ARBA" id="ARBA00023276"/>
    </source>
</evidence>
<comment type="subunit">
    <text evidence="7">PSII is composed of 1 copy each of membrane proteins PsbA, PsbB, PsbC, PsbD, PsbE, PsbF, PsbH, PsbI, PsbJ, PsbK, PsbL, PsbM, PsbT, PsbX, PsbY, PsbZ, Psb30/Ycf12, peripheral proteins PsbO, CyanoQ (PsbQ), PsbU, PsbV and a large number of cofactors. It forms dimeric complexes.</text>
</comment>
<evidence type="ECO:0000256" key="1">
    <source>
        <dbReference type="ARBA" id="ARBA00022469"/>
    </source>
</evidence>
<evidence type="ECO:0000256" key="3">
    <source>
        <dbReference type="ARBA" id="ARBA00022692"/>
    </source>
</evidence>
<dbReference type="InterPro" id="IPR037267">
    <property type="entry name" value="PSII_PsbJ_sf"/>
</dbReference>
<dbReference type="EMBL" id="WMIA01000002">
    <property type="protein sequence ID" value="MTF37863.1"/>
    <property type="molecule type" value="Genomic_DNA"/>
</dbReference>
<dbReference type="GO" id="GO:0031676">
    <property type="term" value="C:plasma membrane-derived thylakoid membrane"/>
    <property type="evidence" value="ECO:0007669"/>
    <property type="project" value="UniProtKB-SubCell"/>
</dbReference>
<dbReference type="HAMAP" id="MF_01305">
    <property type="entry name" value="PSII_PsbJ"/>
    <property type="match status" value="1"/>
</dbReference>
<dbReference type="SUPFAM" id="SSF161021">
    <property type="entry name" value="Photosystem II reaction center protein J, PsbJ"/>
    <property type="match status" value="1"/>
</dbReference>
<dbReference type="GO" id="GO:0009539">
    <property type="term" value="C:photosystem II reaction center"/>
    <property type="evidence" value="ECO:0007669"/>
    <property type="project" value="InterPro"/>
</dbReference>
<dbReference type="GO" id="GO:0015979">
    <property type="term" value="P:photosynthesis"/>
    <property type="evidence" value="ECO:0007669"/>
    <property type="project" value="UniProtKB-UniRule"/>
</dbReference>
<keyword evidence="7" id="KW-0793">Thylakoid</keyword>
<feature type="transmembrane region" description="Helical" evidence="7">
    <location>
        <begin position="6"/>
        <end position="31"/>
    </location>
</feature>
<evidence type="ECO:0000313" key="9">
    <source>
        <dbReference type="Proteomes" id="UP000437131"/>
    </source>
</evidence>
<keyword evidence="4 7" id="KW-1133">Transmembrane helix</keyword>
<evidence type="ECO:0000256" key="2">
    <source>
        <dbReference type="ARBA" id="ARBA00022531"/>
    </source>
</evidence>
<dbReference type="AlphaFoldDB" id="A0A844GQP0"/>
<protein>
    <recommendedName>
        <fullName evidence="7">Photosystem II reaction center protein J</fullName>
        <shortName evidence="7">PSII-J</shortName>
    </recommendedName>
</protein>